<organism evidence="1 2">
    <name type="scientific">Amphritea opalescens</name>
    <dbReference type="NCBI Taxonomy" id="2490544"/>
    <lineage>
        <taxon>Bacteria</taxon>
        <taxon>Pseudomonadati</taxon>
        <taxon>Pseudomonadota</taxon>
        <taxon>Gammaproteobacteria</taxon>
        <taxon>Oceanospirillales</taxon>
        <taxon>Oceanospirillaceae</taxon>
        <taxon>Amphritea</taxon>
    </lineage>
</organism>
<evidence type="ECO:0000313" key="1">
    <source>
        <dbReference type="EMBL" id="RTE65863.1"/>
    </source>
</evidence>
<sequence>MANPEFREIAACDYQKDNPGTAVWKADNHTLSQGEGQGFFDGFLIILLLQNVLHNDQKEVGQSVGVLIFRRTQSDCG</sequence>
<reference evidence="1 2" key="1">
    <citation type="submission" date="2018-11" db="EMBL/GenBank/DDBJ databases">
        <title>The draft genome sequence of Amphritea opalescens ANRC-JH13T.</title>
        <authorList>
            <person name="Fang Z."/>
            <person name="Zhang Y."/>
            <person name="Han X."/>
        </authorList>
    </citation>
    <scope>NUCLEOTIDE SEQUENCE [LARGE SCALE GENOMIC DNA]</scope>
    <source>
        <strain evidence="1 2">ANRC-JH13</strain>
    </source>
</reference>
<gene>
    <name evidence="1" type="ORF">EH243_09230</name>
</gene>
<evidence type="ECO:0000313" key="2">
    <source>
        <dbReference type="Proteomes" id="UP000283087"/>
    </source>
</evidence>
<accession>A0A430KR87</accession>
<dbReference type="AlphaFoldDB" id="A0A430KR87"/>
<dbReference type="EMBL" id="RQXW01000007">
    <property type="protein sequence ID" value="RTE65863.1"/>
    <property type="molecule type" value="Genomic_DNA"/>
</dbReference>
<dbReference type="Proteomes" id="UP000283087">
    <property type="component" value="Unassembled WGS sequence"/>
</dbReference>
<protein>
    <submittedName>
        <fullName evidence="1">Uncharacterized protein</fullName>
    </submittedName>
</protein>
<name>A0A430KR87_9GAMM</name>
<comment type="caution">
    <text evidence="1">The sequence shown here is derived from an EMBL/GenBank/DDBJ whole genome shotgun (WGS) entry which is preliminary data.</text>
</comment>
<proteinExistence type="predicted"/>
<keyword evidence="2" id="KW-1185">Reference proteome</keyword>